<gene>
    <name evidence="1" type="ORF">CFP56_021415</name>
</gene>
<name>A0AAW0KEV8_QUESU</name>
<protein>
    <submittedName>
        <fullName evidence="1">Uncharacterized protein</fullName>
    </submittedName>
</protein>
<reference evidence="1 2" key="1">
    <citation type="journal article" date="2018" name="Sci. Data">
        <title>The draft genome sequence of cork oak.</title>
        <authorList>
            <person name="Ramos A.M."/>
            <person name="Usie A."/>
            <person name="Barbosa P."/>
            <person name="Barros P.M."/>
            <person name="Capote T."/>
            <person name="Chaves I."/>
            <person name="Simoes F."/>
            <person name="Abreu I."/>
            <person name="Carrasquinho I."/>
            <person name="Faro C."/>
            <person name="Guimaraes J.B."/>
            <person name="Mendonca D."/>
            <person name="Nobrega F."/>
            <person name="Rodrigues L."/>
            <person name="Saibo N.J.M."/>
            <person name="Varela M.C."/>
            <person name="Egas C."/>
            <person name="Matos J."/>
            <person name="Miguel C.M."/>
            <person name="Oliveira M.M."/>
            <person name="Ricardo C.P."/>
            <person name="Goncalves S."/>
        </authorList>
    </citation>
    <scope>NUCLEOTIDE SEQUENCE [LARGE SCALE GENOMIC DNA]</scope>
    <source>
        <strain evidence="2">cv. HL8</strain>
    </source>
</reference>
<comment type="caution">
    <text evidence="1">The sequence shown here is derived from an EMBL/GenBank/DDBJ whole genome shotgun (WGS) entry which is preliminary data.</text>
</comment>
<evidence type="ECO:0000313" key="1">
    <source>
        <dbReference type="EMBL" id="KAK7837255.1"/>
    </source>
</evidence>
<sequence>MQKMIKYHLVLWSNGLIYTTAGHTSKGEENIEGPAWAPLLDNYMLTNSKLKDWDNMLETTIADEYGRISEYSSSDDPDGIKFDHFFFATDETPSVIGKPVVEKSSFWVPIDSSGTKIQEKLKGLYIL</sequence>
<dbReference type="EMBL" id="PKMF04000332">
    <property type="protein sequence ID" value="KAK7837255.1"/>
    <property type="molecule type" value="Genomic_DNA"/>
</dbReference>
<evidence type="ECO:0000313" key="2">
    <source>
        <dbReference type="Proteomes" id="UP000237347"/>
    </source>
</evidence>
<accession>A0AAW0KEV8</accession>
<dbReference type="AlphaFoldDB" id="A0AAW0KEV8"/>
<dbReference type="Proteomes" id="UP000237347">
    <property type="component" value="Unassembled WGS sequence"/>
</dbReference>
<organism evidence="1 2">
    <name type="scientific">Quercus suber</name>
    <name type="common">Cork oak</name>
    <dbReference type="NCBI Taxonomy" id="58331"/>
    <lineage>
        <taxon>Eukaryota</taxon>
        <taxon>Viridiplantae</taxon>
        <taxon>Streptophyta</taxon>
        <taxon>Embryophyta</taxon>
        <taxon>Tracheophyta</taxon>
        <taxon>Spermatophyta</taxon>
        <taxon>Magnoliopsida</taxon>
        <taxon>eudicotyledons</taxon>
        <taxon>Gunneridae</taxon>
        <taxon>Pentapetalae</taxon>
        <taxon>rosids</taxon>
        <taxon>fabids</taxon>
        <taxon>Fagales</taxon>
        <taxon>Fagaceae</taxon>
        <taxon>Quercus</taxon>
    </lineage>
</organism>
<proteinExistence type="predicted"/>
<keyword evidence="2" id="KW-1185">Reference proteome</keyword>